<dbReference type="Proteomes" id="UP000053937">
    <property type="component" value="Unassembled WGS sequence"/>
</dbReference>
<dbReference type="EMBL" id="LMBR01000236">
    <property type="protein sequence ID" value="KUL20378.1"/>
    <property type="molecule type" value="Genomic_DNA"/>
</dbReference>
<organism evidence="1 2">
    <name type="scientific">Chlorobium limicola</name>
    <dbReference type="NCBI Taxonomy" id="1092"/>
    <lineage>
        <taxon>Bacteria</taxon>
        <taxon>Pseudomonadati</taxon>
        <taxon>Chlorobiota</taxon>
        <taxon>Chlorobiia</taxon>
        <taxon>Chlorobiales</taxon>
        <taxon>Chlorobiaceae</taxon>
        <taxon>Chlorobium/Pelodictyon group</taxon>
        <taxon>Chlorobium</taxon>
    </lineage>
</organism>
<keyword evidence="2" id="KW-1185">Reference proteome</keyword>
<evidence type="ECO:0000313" key="1">
    <source>
        <dbReference type="EMBL" id="KUL20378.1"/>
    </source>
</evidence>
<reference evidence="1 2" key="1">
    <citation type="submission" date="2015-10" db="EMBL/GenBank/DDBJ databases">
        <title>Draft Genome Sequence of Chlorobium limicola strain Frasassi Growing under Artificial Lighting in the Frasassi Cave System.</title>
        <authorList>
            <person name="Mansor M."/>
            <person name="Macalady J."/>
        </authorList>
    </citation>
    <scope>NUCLEOTIDE SEQUENCE [LARGE SCALE GENOMIC DNA]</scope>
    <source>
        <strain evidence="1 2">Frasassi</strain>
    </source>
</reference>
<name>A0A101J534_CHLLI</name>
<dbReference type="AlphaFoldDB" id="A0A101J534"/>
<sequence>MYFEAELPKLKLFMFSEMFSMKYSPADSAPLIDVIPILFQEYNYKPEQGDEGMGIGDEERREKMNRGKFAHEFTQIYTNWRLVRTVSPFKTGACLLMGRNFRIVADNITAYLYWKWNKRSVLFFQ</sequence>
<protein>
    <submittedName>
        <fullName evidence="1">Uncharacterized protein</fullName>
    </submittedName>
</protein>
<proteinExistence type="predicted"/>
<comment type="caution">
    <text evidence="1">The sequence shown here is derived from an EMBL/GenBank/DDBJ whole genome shotgun (WGS) entry which is preliminary data.</text>
</comment>
<accession>A0A101J534</accession>
<dbReference type="RefSeq" id="WP_059139614.1">
    <property type="nucleotide sequence ID" value="NZ_LMBR01000236.1"/>
</dbReference>
<evidence type="ECO:0000313" key="2">
    <source>
        <dbReference type="Proteomes" id="UP000053937"/>
    </source>
</evidence>
<gene>
    <name evidence="1" type="ORF">ASB62_09320</name>
</gene>